<gene>
    <name evidence="8" type="ordered locus">Rfer_4117</name>
</gene>
<dbReference type="STRING" id="338969.Rfer_4117"/>
<dbReference type="RefSeq" id="WP_011466377.1">
    <property type="nucleotide sequence ID" value="NC_007908.1"/>
</dbReference>
<dbReference type="NCBIfam" id="TIGR01212">
    <property type="entry name" value="TIGR01212 family radical SAM protein"/>
    <property type="match status" value="1"/>
</dbReference>
<dbReference type="SFLD" id="SFLDS00029">
    <property type="entry name" value="Radical_SAM"/>
    <property type="match status" value="1"/>
</dbReference>
<dbReference type="SFLD" id="SFLDG01086">
    <property type="entry name" value="elongater_protein-like"/>
    <property type="match status" value="1"/>
</dbReference>
<dbReference type="GO" id="GO:0046872">
    <property type="term" value="F:metal ion binding"/>
    <property type="evidence" value="ECO:0007669"/>
    <property type="project" value="UniProtKB-KW"/>
</dbReference>
<keyword evidence="2" id="KW-0004">4Fe-4S</keyword>
<dbReference type="GO" id="GO:0051539">
    <property type="term" value="F:4 iron, 4 sulfur cluster binding"/>
    <property type="evidence" value="ECO:0007669"/>
    <property type="project" value="UniProtKB-KW"/>
</dbReference>
<evidence type="ECO:0000313" key="8">
    <source>
        <dbReference type="EMBL" id="ABD71815.1"/>
    </source>
</evidence>
<dbReference type="PROSITE" id="PS51918">
    <property type="entry name" value="RADICAL_SAM"/>
    <property type="match status" value="1"/>
</dbReference>
<dbReference type="KEGG" id="rfr:Rfer_4117"/>
<keyword evidence="6" id="KW-0411">Iron-sulfur</keyword>
<protein>
    <recommendedName>
        <fullName evidence="7">Radical SAM core domain-containing protein</fullName>
    </recommendedName>
</protein>
<dbReference type="InterPro" id="IPR032432">
    <property type="entry name" value="Radical_SAM_C"/>
</dbReference>
<dbReference type="PANTHER" id="PTHR11135">
    <property type="entry name" value="HISTONE ACETYLTRANSFERASE-RELATED"/>
    <property type="match status" value="1"/>
</dbReference>
<dbReference type="Gene3D" id="3.80.30.20">
    <property type="entry name" value="tm_1862 like domain"/>
    <property type="match status" value="1"/>
</dbReference>
<evidence type="ECO:0000256" key="4">
    <source>
        <dbReference type="ARBA" id="ARBA00022723"/>
    </source>
</evidence>
<dbReference type="InterPro" id="IPR039661">
    <property type="entry name" value="ELP3"/>
</dbReference>
<dbReference type="Pfam" id="PF04055">
    <property type="entry name" value="Radical_SAM"/>
    <property type="match status" value="1"/>
</dbReference>
<dbReference type="PANTHER" id="PTHR11135:SF1">
    <property type="entry name" value="PROTEIN YHCC"/>
    <property type="match status" value="1"/>
</dbReference>
<evidence type="ECO:0000256" key="3">
    <source>
        <dbReference type="ARBA" id="ARBA00022691"/>
    </source>
</evidence>
<evidence type="ECO:0000256" key="5">
    <source>
        <dbReference type="ARBA" id="ARBA00023004"/>
    </source>
</evidence>
<sequence length="334" mass="36689">MSSWRRAVTAHRMNPAASSPFGERRYHAWNDHVKARHGGRVQKVSVLAGFTCPNRDGLVGTGGCTFCNNASFTPGYLHRRQGITEQIDAGLEFLHRRYPGTQRYIAYFQSYSNTYGESERLRACYAEALAHPQISGLAIGTRPDCLPDGVLDYLAELSGHAIIELEIGVESCNDAALARVNRGHDFAASVDAIERAAARGLEVTAHVMLGLPGESHASMLDGARQLSALPIHALKLHQLQLVRGTALAREWQRNPEAVPLLDEQACISLLVDFIERLSPRVLLQRVGSEVPPSLKLAPDWNLRLSELAPRLTAELARRSSWQGCRYVATAPGQV</sequence>
<evidence type="ECO:0000256" key="1">
    <source>
        <dbReference type="ARBA" id="ARBA00001966"/>
    </source>
</evidence>
<dbReference type="SMART" id="SM00729">
    <property type="entry name" value="Elp3"/>
    <property type="match status" value="1"/>
</dbReference>
<dbReference type="eggNOG" id="COG1242">
    <property type="taxonomic scope" value="Bacteria"/>
</dbReference>
<organism evidence="8 9">
    <name type="scientific">Albidiferax ferrireducens (strain ATCC BAA-621 / DSM 15236 / T118)</name>
    <name type="common">Rhodoferax ferrireducens</name>
    <dbReference type="NCBI Taxonomy" id="338969"/>
    <lineage>
        <taxon>Bacteria</taxon>
        <taxon>Pseudomonadati</taxon>
        <taxon>Pseudomonadota</taxon>
        <taxon>Betaproteobacteria</taxon>
        <taxon>Burkholderiales</taxon>
        <taxon>Comamonadaceae</taxon>
        <taxon>Rhodoferax</taxon>
    </lineage>
</organism>
<dbReference type="EMBL" id="CP000267">
    <property type="protein sequence ID" value="ABD71815.1"/>
    <property type="molecule type" value="Genomic_DNA"/>
</dbReference>
<evidence type="ECO:0000256" key="2">
    <source>
        <dbReference type="ARBA" id="ARBA00022485"/>
    </source>
</evidence>
<proteinExistence type="predicted"/>
<dbReference type="AlphaFoldDB" id="Q21QY8"/>
<dbReference type="Proteomes" id="UP000008332">
    <property type="component" value="Chromosome"/>
</dbReference>
<dbReference type="HOGENOM" id="CLU_060920_0_0_4"/>
<evidence type="ECO:0000259" key="7">
    <source>
        <dbReference type="PROSITE" id="PS51918"/>
    </source>
</evidence>
<evidence type="ECO:0000313" key="9">
    <source>
        <dbReference type="Proteomes" id="UP000008332"/>
    </source>
</evidence>
<keyword evidence="4" id="KW-0479">Metal-binding</keyword>
<keyword evidence="5" id="KW-0408">Iron</keyword>
<dbReference type="InterPro" id="IPR007197">
    <property type="entry name" value="rSAM"/>
</dbReference>
<name>Q21QY8_ALBFT</name>
<evidence type="ECO:0000256" key="6">
    <source>
        <dbReference type="ARBA" id="ARBA00023014"/>
    </source>
</evidence>
<keyword evidence="3" id="KW-0949">S-adenosyl-L-methionine</keyword>
<dbReference type="CDD" id="cd01335">
    <property type="entry name" value="Radical_SAM"/>
    <property type="match status" value="1"/>
</dbReference>
<comment type="cofactor">
    <cofactor evidence="1">
        <name>[4Fe-4S] cluster</name>
        <dbReference type="ChEBI" id="CHEBI:49883"/>
    </cofactor>
</comment>
<dbReference type="InterPro" id="IPR006638">
    <property type="entry name" value="Elp3/MiaA/NifB-like_rSAM"/>
</dbReference>
<dbReference type="Pfam" id="PF16199">
    <property type="entry name" value="Radical_SAM_C"/>
    <property type="match status" value="1"/>
</dbReference>
<dbReference type="InterPro" id="IPR023404">
    <property type="entry name" value="rSAM_horseshoe"/>
</dbReference>
<keyword evidence="9" id="KW-1185">Reference proteome</keyword>
<dbReference type="InterPro" id="IPR058240">
    <property type="entry name" value="rSAM_sf"/>
</dbReference>
<feature type="domain" description="Radical SAM core" evidence="7">
    <location>
        <begin position="36"/>
        <end position="280"/>
    </location>
</feature>
<dbReference type="SUPFAM" id="SSF102114">
    <property type="entry name" value="Radical SAM enzymes"/>
    <property type="match status" value="1"/>
</dbReference>
<accession>Q21QY8</accession>
<dbReference type="InterPro" id="IPR005911">
    <property type="entry name" value="YhcC-like"/>
</dbReference>
<dbReference type="SFLD" id="SFLDG01091">
    <property type="entry name" value="uncharacterized_CHP01210-like"/>
    <property type="match status" value="1"/>
</dbReference>
<reference evidence="9" key="1">
    <citation type="submission" date="2006-02" db="EMBL/GenBank/DDBJ databases">
        <title>Complete sequence of chromosome of Rhodoferax ferrireducens DSM 15236.</title>
        <authorList>
            <person name="Copeland A."/>
            <person name="Lucas S."/>
            <person name="Lapidus A."/>
            <person name="Barry K."/>
            <person name="Detter J.C."/>
            <person name="Glavina del Rio T."/>
            <person name="Hammon N."/>
            <person name="Israni S."/>
            <person name="Pitluck S."/>
            <person name="Brettin T."/>
            <person name="Bruce D."/>
            <person name="Han C."/>
            <person name="Tapia R."/>
            <person name="Gilna P."/>
            <person name="Kiss H."/>
            <person name="Schmutz J."/>
            <person name="Larimer F."/>
            <person name="Land M."/>
            <person name="Kyrpides N."/>
            <person name="Ivanova N."/>
            <person name="Richardson P."/>
        </authorList>
    </citation>
    <scope>NUCLEOTIDE SEQUENCE [LARGE SCALE GENOMIC DNA]</scope>
    <source>
        <strain evidence="9">ATCC BAA-621 / DSM 15236 / T118</strain>
    </source>
</reference>
<dbReference type="GO" id="GO:0003824">
    <property type="term" value="F:catalytic activity"/>
    <property type="evidence" value="ECO:0007669"/>
    <property type="project" value="InterPro"/>
</dbReference>